<dbReference type="InterPro" id="IPR012340">
    <property type="entry name" value="NA-bd_OB-fold"/>
</dbReference>
<dbReference type="AlphaFoldDB" id="A0A9D4H7L9"/>
<evidence type="ECO:0000313" key="2">
    <source>
        <dbReference type="Proteomes" id="UP000828390"/>
    </source>
</evidence>
<dbReference type="GO" id="GO:0006355">
    <property type="term" value="P:regulation of DNA-templated transcription"/>
    <property type="evidence" value="ECO:0007669"/>
    <property type="project" value="TreeGrafter"/>
</dbReference>
<dbReference type="Proteomes" id="UP000828390">
    <property type="component" value="Unassembled WGS sequence"/>
</dbReference>
<organism evidence="1 2">
    <name type="scientific">Dreissena polymorpha</name>
    <name type="common">Zebra mussel</name>
    <name type="synonym">Mytilus polymorpha</name>
    <dbReference type="NCBI Taxonomy" id="45954"/>
    <lineage>
        <taxon>Eukaryota</taxon>
        <taxon>Metazoa</taxon>
        <taxon>Spiralia</taxon>
        <taxon>Lophotrochozoa</taxon>
        <taxon>Mollusca</taxon>
        <taxon>Bivalvia</taxon>
        <taxon>Autobranchia</taxon>
        <taxon>Heteroconchia</taxon>
        <taxon>Euheterodonta</taxon>
        <taxon>Imparidentia</taxon>
        <taxon>Neoheterodontei</taxon>
        <taxon>Myida</taxon>
        <taxon>Dreissenoidea</taxon>
        <taxon>Dreissenidae</taxon>
        <taxon>Dreissena</taxon>
    </lineage>
</organism>
<reference evidence="1" key="2">
    <citation type="submission" date="2020-11" db="EMBL/GenBank/DDBJ databases">
        <authorList>
            <person name="McCartney M.A."/>
            <person name="Auch B."/>
            <person name="Kono T."/>
            <person name="Mallez S."/>
            <person name="Becker A."/>
            <person name="Gohl D.M."/>
            <person name="Silverstein K.A.T."/>
            <person name="Koren S."/>
            <person name="Bechman K.B."/>
            <person name="Herman A."/>
            <person name="Abrahante J.E."/>
            <person name="Garbe J."/>
        </authorList>
    </citation>
    <scope>NUCLEOTIDE SEQUENCE</scope>
    <source>
        <strain evidence="1">Duluth1</strain>
        <tissue evidence="1">Whole animal</tissue>
    </source>
</reference>
<reference evidence="1" key="1">
    <citation type="journal article" date="2019" name="bioRxiv">
        <title>The Genome of the Zebra Mussel, Dreissena polymorpha: A Resource for Invasive Species Research.</title>
        <authorList>
            <person name="McCartney M.A."/>
            <person name="Auch B."/>
            <person name="Kono T."/>
            <person name="Mallez S."/>
            <person name="Zhang Y."/>
            <person name="Obille A."/>
            <person name="Becker A."/>
            <person name="Abrahante J.E."/>
            <person name="Garbe J."/>
            <person name="Badalamenti J.P."/>
            <person name="Herman A."/>
            <person name="Mangelson H."/>
            <person name="Liachko I."/>
            <person name="Sullivan S."/>
            <person name="Sone E.D."/>
            <person name="Koren S."/>
            <person name="Silverstein K.A.T."/>
            <person name="Beckman K.B."/>
            <person name="Gohl D.M."/>
        </authorList>
    </citation>
    <scope>NUCLEOTIDE SEQUENCE</scope>
    <source>
        <strain evidence="1">Duluth1</strain>
        <tissue evidence="1">Whole animal</tissue>
    </source>
</reference>
<dbReference type="Gene3D" id="2.40.50.140">
    <property type="entry name" value="Nucleic acid-binding proteins"/>
    <property type="match status" value="1"/>
</dbReference>
<proteinExistence type="predicted"/>
<dbReference type="GO" id="GO:0000724">
    <property type="term" value="P:double-strand break repair via homologous recombination"/>
    <property type="evidence" value="ECO:0007669"/>
    <property type="project" value="InterPro"/>
</dbReference>
<protein>
    <submittedName>
        <fullName evidence="1">Uncharacterized protein</fullName>
    </submittedName>
</protein>
<dbReference type="PANTHER" id="PTHR11289:SF0">
    <property type="entry name" value="BREAST CANCER TYPE 2 SUSCEPTIBILITY PROTEIN"/>
    <property type="match status" value="1"/>
</dbReference>
<dbReference type="EMBL" id="JAIWYP010000004">
    <property type="protein sequence ID" value="KAH3831114.1"/>
    <property type="molecule type" value="Genomic_DNA"/>
</dbReference>
<dbReference type="InterPro" id="IPR015525">
    <property type="entry name" value="BRCA2"/>
</dbReference>
<comment type="caution">
    <text evidence="1">The sequence shown here is derived from an EMBL/GenBank/DDBJ whole genome shotgun (WGS) entry which is preliminary data.</text>
</comment>
<accession>A0A9D4H7L9</accession>
<dbReference type="PANTHER" id="PTHR11289">
    <property type="entry name" value="BREAST CANCER TYPE 2 SUSCEPTIBILITY PROTEIN BRCA2"/>
    <property type="match status" value="1"/>
</dbReference>
<keyword evidence="2" id="KW-1185">Reference proteome</keyword>
<name>A0A9D4H7L9_DREPO</name>
<evidence type="ECO:0000313" key="1">
    <source>
        <dbReference type="EMBL" id="KAH3831114.1"/>
    </source>
</evidence>
<dbReference type="GO" id="GO:0005634">
    <property type="term" value="C:nucleus"/>
    <property type="evidence" value="ECO:0007669"/>
    <property type="project" value="TreeGrafter"/>
</dbReference>
<sequence>MLKLNCNSTRPAPWHYRFGYHIDPRPLCVPLAGLYAEGGAVGVLDVVIVRKYPTMVGYA</sequence>
<gene>
    <name evidence="1" type="ORF">DPMN_104376</name>
</gene>